<keyword evidence="2" id="KW-1133">Transmembrane helix</keyword>
<dbReference type="EMBL" id="JABEPQ010000006">
    <property type="protein sequence ID" value="NNM48093.1"/>
    <property type="molecule type" value="Genomic_DNA"/>
</dbReference>
<evidence type="ECO:0000256" key="1">
    <source>
        <dbReference type="SAM" id="MobiDB-lite"/>
    </source>
</evidence>
<dbReference type="RefSeq" id="WP_171245220.1">
    <property type="nucleotide sequence ID" value="NZ_JABEPQ010000006.1"/>
</dbReference>
<reference evidence="3 4" key="1">
    <citation type="submission" date="2020-04" db="EMBL/GenBank/DDBJ databases">
        <title>Knoellia sp. isolate from air conditioner.</title>
        <authorList>
            <person name="Chea S."/>
            <person name="Kim D.-U."/>
        </authorList>
    </citation>
    <scope>NUCLEOTIDE SEQUENCE [LARGE SCALE GENOMIC DNA]</scope>
    <source>
        <strain evidence="3 4">DB2414S</strain>
    </source>
</reference>
<feature type="transmembrane region" description="Helical" evidence="2">
    <location>
        <begin position="44"/>
        <end position="68"/>
    </location>
</feature>
<sequence>MSTPSNPFDPAQPEPPTQPQSPLPEGALADGQPETAKPKGRKTAIITGAVAAVALLGGGGAIAAYSALSGGGAQPESVFPSTTFAFGKVDLDPSAGQKIDAIRFIRKFPDAQAKVKEDSDLRKVVFDAIKDAGGLKDVDYAKDVEPWLGERAAFGAIPGANGQDPIPVVALAVKDKGEAEKSLPKLAKSMDGGQCRVVEDFALCAEKKEQLDAFVSATQKATLADSENFKTDLGDLGETGIVTAWSDTAKAAELLGSVQKSVPGMLNQFGLGANGTNSGRTAMALRFDGPNLELAGRVNDAKVSFVGSANAGSIAELPKGTLAAVTVANAGEQLKTAWPQLESMIKETAGEQQFTDGVAQAEQELGISIPDDVVKALGSKFSIAFGGMGADNSEIKVGLVTDGDKAVLQKLSDAAGQGMGAGGLTLKGADKDTAVALSDNWASELTSNHGLGDSKGFKDALKDPGNSRVAAYVDIAGVLAAFKDEIPAEVSKNLGQFSSLGMTVSGEGKSADFALRLTTK</sequence>
<keyword evidence="2" id="KW-0812">Transmembrane</keyword>
<organism evidence="3 4">
    <name type="scientific">Knoellia koreensis</name>
    <dbReference type="NCBI Taxonomy" id="2730921"/>
    <lineage>
        <taxon>Bacteria</taxon>
        <taxon>Bacillati</taxon>
        <taxon>Actinomycetota</taxon>
        <taxon>Actinomycetes</taxon>
        <taxon>Micrococcales</taxon>
        <taxon>Intrasporangiaceae</taxon>
        <taxon>Knoellia</taxon>
    </lineage>
</organism>
<evidence type="ECO:0000256" key="2">
    <source>
        <dbReference type="SAM" id="Phobius"/>
    </source>
</evidence>
<accession>A0A849HN33</accession>
<keyword evidence="2" id="KW-0472">Membrane</keyword>
<keyword evidence="4" id="KW-1185">Reference proteome</keyword>
<dbReference type="Proteomes" id="UP000588586">
    <property type="component" value="Unassembled WGS sequence"/>
</dbReference>
<proteinExistence type="predicted"/>
<dbReference type="Pfam" id="PF11832">
    <property type="entry name" value="DUF3352"/>
    <property type="match status" value="1"/>
</dbReference>
<gene>
    <name evidence="3" type="ORF">HJG52_19075</name>
</gene>
<protein>
    <submittedName>
        <fullName evidence="3">DUF3352 domain-containing protein</fullName>
    </submittedName>
</protein>
<evidence type="ECO:0000313" key="4">
    <source>
        <dbReference type="Proteomes" id="UP000588586"/>
    </source>
</evidence>
<feature type="compositionally biased region" description="Pro residues" evidence="1">
    <location>
        <begin position="10"/>
        <end position="22"/>
    </location>
</feature>
<feature type="region of interest" description="Disordered" evidence="1">
    <location>
        <begin position="1"/>
        <end position="41"/>
    </location>
</feature>
<comment type="caution">
    <text evidence="3">The sequence shown here is derived from an EMBL/GenBank/DDBJ whole genome shotgun (WGS) entry which is preliminary data.</text>
</comment>
<dbReference type="AlphaFoldDB" id="A0A849HN33"/>
<dbReference type="InterPro" id="IPR021787">
    <property type="entry name" value="DUF3352"/>
</dbReference>
<name>A0A849HN33_9MICO</name>
<evidence type="ECO:0000313" key="3">
    <source>
        <dbReference type="EMBL" id="NNM48093.1"/>
    </source>
</evidence>